<dbReference type="AlphaFoldDB" id="A0A177KMQ0"/>
<evidence type="ECO:0000313" key="3">
    <source>
        <dbReference type="EMBL" id="OAH53851.1"/>
    </source>
</evidence>
<gene>
    <name evidence="3" type="ORF">AWH48_11300</name>
</gene>
<dbReference type="NCBIfam" id="NF033223">
    <property type="entry name" value="YHYH_alt"/>
    <property type="match status" value="1"/>
</dbReference>
<organism evidence="3 4">
    <name type="scientific">Domibacillus aminovorans</name>
    <dbReference type="NCBI Taxonomy" id="29332"/>
    <lineage>
        <taxon>Bacteria</taxon>
        <taxon>Bacillati</taxon>
        <taxon>Bacillota</taxon>
        <taxon>Bacilli</taxon>
        <taxon>Bacillales</taxon>
        <taxon>Bacillaceae</taxon>
        <taxon>Domibacillus</taxon>
    </lineage>
</organism>
<protein>
    <recommendedName>
        <fullName evidence="5">YHYH domain-containing protein</fullName>
    </recommendedName>
</protein>
<feature type="compositionally biased region" description="Low complexity" evidence="1">
    <location>
        <begin position="57"/>
        <end position="78"/>
    </location>
</feature>
<sequence length="420" mass="46702">MKKWVALFALLFLFWSYESADAHSGGTDSSGGHNCSEKSQAKGLCTGYHYHNGGAVDSGSSSSSDSSSSSYDSTQTTDSWDKDCTDFGTYEEVVEYWNANGYTRENDPEKLDGWGNIVDDGIPCEAPSSYDTSYVNGSDEQIARLAAEQAAAEAEALAEKETVQGKEDGFAAGVAAGEKGEDNNPIATGSDTYLEAYQSSYSAGYTEGFIRLEEQKEAAGNGGYELGKKQDKLVLPEAYQSNEVLKIEFETAFNKAVAERDEVKKKEYLALGLKDGKVDVNKAPQNVKVIYVESYNQGYKHGQEELKETYEEQGYEAAFTTLAYQKPSLENEKYMKWYEEGFRSNREVKLIQEAAYEMGLSGEEYNLPEKYAHAELIFKHYYESGKEEYDQNVNVGMGLFGSLASVWVGRRFYVARKMLK</sequence>
<reference evidence="3 4" key="1">
    <citation type="submission" date="2016-01" db="EMBL/GenBank/DDBJ databases">
        <title>Investigation of taxonomic status of Bacillus aminovorans.</title>
        <authorList>
            <person name="Verma A."/>
            <person name="Pal Y."/>
            <person name="Krishnamurthi S."/>
        </authorList>
    </citation>
    <scope>NUCLEOTIDE SEQUENCE [LARGE SCALE GENOMIC DNA]</scope>
    <source>
        <strain evidence="3 4">DSM 4337</strain>
    </source>
</reference>
<name>A0A177KMQ0_9BACI</name>
<proteinExistence type="predicted"/>
<dbReference type="InterPro" id="IPR047773">
    <property type="entry name" value="YHYH_dom_bact"/>
</dbReference>
<dbReference type="EMBL" id="LQWZ01000035">
    <property type="protein sequence ID" value="OAH53851.1"/>
    <property type="molecule type" value="Genomic_DNA"/>
</dbReference>
<dbReference type="OrthoDB" id="1656058at2"/>
<evidence type="ECO:0000313" key="4">
    <source>
        <dbReference type="Proteomes" id="UP000077271"/>
    </source>
</evidence>
<comment type="caution">
    <text evidence="3">The sequence shown here is derived from an EMBL/GenBank/DDBJ whole genome shotgun (WGS) entry which is preliminary data.</text>
</comment>
<dbReference type="Proteomes" id="UP000077271">
    <property type="component" value="Unassembled WGS sequence"/>
</dbReference>
<evidence type="ECO:0008006" key="5">
    <source>
        <dbReference type="Google" id="ProtNLM"/>
    </source>
</evidence>
<dbReference type="RefSeq" id="WP_063975353.1">
    <property type="nucleotide sequence ID" value="NZ_LQWZ01000035.1"/>
</dbReference>
<feature type="region of interest" description="Disordered" evidence="1">
    <location>
        <begin position="56"/>
        <end position="78"/>
    </location>
</feature>
<feature type="signal peptide" evidence="2">
    <location>
        <begin position="1"/>
        <end position="20"/>
    </location>
</feature>
<evidence type="ECO:0000256" key="1">
    <source>
        <dbReference type="SAM" id="MobiDB-lite"/>
    </source>
</evidence>
<keyword evidence="2" id="KW-0732">Signal</keyword>
<accession>A0A177KMQ0</accession>
<feature type="chain" id="PRO_5038769809" description="YHYH domain-containing protein" evidence="2">
    <location>
        <begin position="21"/>
        <end position="420"/>
    </location>
</feature>
<evidence type="ECO:0000256" key="2">
    <source>
        <dbReference type="SAM" id="SignalP"/>
    </source>
</evidence>